<sequence length="97" mass="10865">MTFQQHTTLTLLTISEITCILGTYEFFNGVIGIDDMIFSIIHLSTTPDCDISAVVSNAMTIYGLPEDHYYINDMIIDLIFTPVITYASHEQPEALDS</sequence>
<accession>A0A6C0J7Q4</accession>
<dbReference type="EMBL" id="MN740328">
    <property type="protein sequence ID" value="QHU00577.1"/>
    <property type="molecule type" value="Genomic_DNA"/>
</dbReference>
<evidence type="ECO:0000313" key="1">
    <source>
        <dbReference type="EMBL" id="QHU00577.1"/>
    </source>
</evidence>
<protein>
    <submittedName>
        <fullName evidence="1">Uncharacterized protein</fullName>
    </submittedName>
</protein>
<organism evidence="1">
    <name type="scientific">viral metagenome</name>
    <dbReference type="NCBI Taxonomy" id="1070528"/>
    <lineage>
        <taxon>unclassified sequences</taxon>
        <taxon>metagenomes</taxon>
        <taxon>organismal metagenomes</taxon>
    </lineage>
</organism>
<name>A0A6C0J7Q4_9ZZZZ</name>
<dbReference type="AlphaFoldDB" id="A0A6C0J7Q4"/>
<reference evidence="1" key="1">
    <citation type="journal article" date="2020" name="Nature">
        <title>Giant virus diversity and host interactions through global metagenomics.</title>
        <authorList>
            <person name="Schulz F."/>
            <person name="Roux S."/>
            <person name="Paez-Espino D."/>
            <person name="Jungbluth S."/>
            <person name="Walsh D.A."/>
            <person name="Denef V.J."/>
            <person name="McMahon K.D."/>
            <person name="Konstantinidis K.T."/>
            <person name="Eloe-Fadrosh E.A."/>
            <person name="Kyrpides N.C."/>
            <person name="Woyke T."/>
        </authorList>
    </citation>
    <scope>NUCLEOTIDE SEQUENCE</scope>
    <source>
        <strain evidence="1">GVMAG-M-3300025860-20</strain>
    </source>
</reference>
<proteinExistence type="predicted"/>